<keyword evidence="2" id="KW-1185">Reference proteome</keyword>
<dbReference type="EMBL" id="BDUD01000002">
    <property type="protein sequence ID" value="GBG23284.1"/>
    <property type="molecule type" value="Genomic_DNA"/>
</dbReference>
<sequence length="218" mass="25332">MNRSFRLIFKVAETEAEVLQCQSLIAQVYYKELGITFSSTYNPENKIELWPHHYLMGLVNDELVSTISLYIHSTNLERYGGVTSEDIDSLLAETEVPCKYSGNYIRELTKFVVKENWRKKGIGKLLMAVAHSKNFIQINEEKPHLISITSKLSTFNYFLDPIGIKTRLIKLIPAFKIHELYSNERDPMQSRLIIPDIDIPKQWYNLKLPAEYQITSNK</sequence>
<accession>A0A2R5G6B1</accession>
<dbReference type="InterPro" id="IPR016181">
    <property type="entry name" value="Acyl_CoA_acyltransferase"/>
</dbReference>
<dbReference type="AlphaFoldDB" id="A0A2R5G6B1"/>
<gene>
    <name evidence="1" type="ORF">NIES4072_69960</name>
</gene>
<dbReference type="SUPFAM" id="SSF55729">
    <property type="entry name" value="Acyl-CoA N-acyltransferases (Nat)"/>
    <property type="match status" value="1"/>
</dbReference>
<evidence type="ECO:0000313" key="2">
    <source>
        <dbReference type="Proteomes" id="UP000245124"/>
    </source>
</evidence>
<dbReference type="RefSeq" id="WP_109013169.1">
    <property type="nucleotide sequence ID" value="NZ_BDUD01000002.1"/>
</dbReference>
<evidence type="ECO:0000313" key="1">
    <source>
        <dbReference type="EMBL" id="GBG23284.1"/>
    </source>
</evidence>
<dbReference type="Proteomes" id="UP000245124">
    <property type="component" value="Unassembled WGS sequence"/>
</dbReference>
<reference evidence="1 2" key="1">
    <citation type="submission" date="2017-06" db="EMBL/GenBank/DDBJ databases">
        <title>Genome sequencing of cyanobaciteial culture collection at National Institute for Environmental Studies (NIES).</title>
        <authorList>
            <person name="Hirose Y."/>
            <person name="Shimura Y."/>
            <person name="Fujisawa T."/>
            <person name="Nakamura Y."/>
            <person name="Kawachi M."/>
        </authorList>
    </citation>
    <scope>NUCLEOTIDE SEQUENCE [LARGE SCALE GENOMIC DNA]</scope>
    <source>
        <strain evidence="1 2">NIES-4072</strain>
    </source>
</reference>
<proteinExistence type="predicted"/>
<comment type="caution">
    <text evidence="1">The sequence shown here is derived from an EMBL/GenBank/DDBJ whole genome shotgun (WGS) entry which is preliminary data.</text>
</comment>
<name>A0A2R5G6B1_NOSCO</name>
<organism evidence="1 2">
    <name type="scientific">Nostoc commune NIES-4072</name>
    <dbReference type="NCBI Taxonomy" id="2005467"/>
    <lineage>
        <taxon>Bacteria</taxon>
        <taxon>Bacillati</taxon>
        <taxon>Cyanobacteriota</taxon>
        <taxon>Cyanophyceae</taxon>
        <taxon>Nostocales</taxon>
        <taxon>Nostocaceae</taxon>
        <taxon>Nostoc</taxon>
    </lineage>
</organism>
<dbReference type="OrthoDB" id="9553455at2"/>
<evidence type="ECO:0008006" key="3">
    <source>
        <dbReference type="Google" id="ProtNLM"/>
    </source>
</evidence>
<protein>
    <recommendedName>
        <fullName evidence="3">N-acetyltransferase domain-containing protein</fullName>
    </recommendedName>
</protein>
<dbReference type="Gene3D" id="3.40.630.30">
    <property type="match status" value="1"/>
</dbReference>